<feature type="region of interest" description="Disordered" evidence="1">
    <location>
        <begin position="39"/>
        <end position="63"/>
    </location>
</feature>
<evidence type="ECO:0000256" key="1">
    <source>
        <dbReference type="SAM" id="MobiDB-lite"/>
    </source>
</evidence>
<evidence type="ECO:0000313" key="2">
    <source>
        <dbReference type="EMBL" id="QIZ31193.1"/>
    </source>
</evidence>
<proteinExistence type="predicted"/>
<dbReference type="SUPFAM" id="SSF49785">
    <property type="entry name" value="Galactose-binding domain-like"/>
    <property type="match status" value="1"/>
</dbReference>
<organism evidence="2">
    <name type="scientific">Ostreococcus mediterraneus virus 2</name>
    <dbReference type="NCBI Taxonomy" id="2726183"/>
    <lineage>
        <taxon>Viruses</taxon>
        <taxon>Varidnaviria</taxon>
        <taxon>Bamfordvirae</taxon>
        <taxon>Nucleocytoviricota</taxon>
        <taxon>Megaviricetes</taxon>
        <taxon>Algavirales</taxon>
        <taxon>Phycodnaviridae</taxon>
        <taxon>Prasinovirus</taxon>
    </lineage>
</organism>
<gene>
    <name evidence="2" type="ORF">orf00202</name>
</gene>
<dbReference type="Pfam" id="PF22633">
    <property type="entry name" value="F5_F8_type_C_2"/>
    <property type="match status" value="1"/>
</dbReference>
<sequence>MYFILKMSQGAIIAGAFVLVVVCCSSSSAAMLMMGGDGDKTTGTAPTPTTPTSPAPTPTEPPKGRYVKIEQTVVSKPSDTGDFCSKNAIINLAEVEVFDKDGTNLASGKTVTGTAIHPAGPLANLVDDDKTNFAHTACPDPINTEKDNMLIDLGSVKEIKKVVITNRTDCCKERAIGIKAVVLGDDGTTVIKETPAITTEADTYTFTFPGTSWS</sequence>
<accession>A0A6H1QUX6</accession>
<name>A0A6H1QUX6_9PHYC</name>
<evidence type="ECO:0008006" key="3">
    <source>
        <dbReference type="Google" id="ProtNLM"/>
    </source>
</evidence>
<dbReference type="InterPro" id="IPR008979">
    <property type="entry name" value="Galactose-bd-like_sf"/>
</dbReference>
<dbReference type="EMBL" id="MN688676">
    <property type="protein sequence ID" value="QIZ31193.1"/>
    <property type="molecule type" value="Genomic_DNA"/>
</dbReference>
<dbReference type="Gene3D" id="2.60.120.260">
    <property type="entry name" value="Galactose-binding domain-like"/>
    <property type="match status" value="1"/>
</dbReference>
<protein>
    <recommendedName>
        <fullName evidence="3">F5/8 type C domain-containing protein</fullName>
    </recommendedName>
</protein>
<reference evidence="2" key="1">
    <citation type="journal article" date="2020" name="Sci. Adv.">
        <title>Virus-host coexistence in phytoplankton through the genomic lens.</title>
        <authorList>
            <person name="Yau S."/>
            <person name="Krasovec M."/>
            <person name="Benites L.F."/>
            <person name="Rombauts S."/>
            <person name="Groussin M."/>
            <person name="Vancaester E."/>
            <person name="Aury J.M."/>
            <person name="Derelle E."/>
            <person name="Desdevises Y."/>
            <person name="Escande M.L."/>
            <person name="Grimsley N."/>
            <person name="Guy J."/>
            <person name="Moreau H."/>
            <person name="Sanchez-Brosseau S."/>
            <person name="van de Peer Y."/>
            <person name="Vandepoele K."/>
            <person name="Gourbiere S."/>
            <person name="Piganeau G."/>
        </authorList>
    </citation>
    <scope>NUCLEOTIDE SEQUENCE</scope>
    <source>
        <strain evidence="2">OmV2</strain>
    </source>
</reference>
<feature type="compositionally biased region" description="Pro residues" evidence="1">
    <location>
        <begin position="48"/>
        <end position="61"/>
    </location>
</feature>